<accession>A0AAD8EGS5</accession>
<proteinExistence type="inferred from homology"/>
<dbReference type="GO" id="GO:0006357">
    <property type="term" value="P:regulation of transcription by RNA polymerase II"/>
    <property type="evidence" value="ECO:0007669"/>
    <property type="project" value="TreeGrafter"/>
</dbReference>
<dbReference type="Proteomes" id="UP001233999">
    <property type="component" value="Unassembled WGS sequence"/>
</dbReference>
<dbReference type="InterPro" id="IPR009057">
    <property type="entry name" value="Homeodomain-like_sf"/>
</dbReference>
<dbReference type="GO" id="GO:0000785">
    <property type="term" value="C:chromatin"/>
    <property type="evidence" value="ECO:0007669"/>
    <property type="project" value="TreeGrafter"/>
</dbReference>
<dbReference type="PANTHER" id="PTHR13992:SF39">
    <property type="entry name" value="SMRTER, ISOFORM G"/>
    <property type="match status" value="1"/>
</dbReference>
<feature type="compositionally biased region" description="Basic residues" evidence="4">
    <location>
        <begin position="502"/>
        <end position="512"/>
    </location>
</feature>
<dbReference type="InterPro" id="IPR051571">
    <property type="entry name" value="N-CoR_corepressor"/>
</dbReference>
<dbReference type="PANTHER" id="PTHR13992">
    <property type="entry name" value="NUCLEAR RECEPTOR CO-REPRESSOR RELATED NCOR"/>
    <property type="match status" value="1"/>
</dbReference>
<gene>
    <name evidence="6" type="ORF">L9F63_017186</name>
</gene>
<evidence type="ECO:0000313" key="7">
    <source>
        <dbReference type="Proteomes" id="UP001233999"/>
    </source>
</evidence>
<feature type="domain" description="SANT" evidence="5">
    <location>
        <begin position="447"/>
        <end position="498"/>
    </location>
</feature>
<comment type="subcellular location">
    <subcellularLocation>
        <location evidence="1">Nucleus</location>
    </subcellularLocation>
</comment>
<dbReference type="Pfam" id="PF15784">
    <property type="entry name" value="GPS2_interact"/>
    <property type="match status" value="1"/>
</dbReference>
<evidence type="ECO:0000313" key="6">
    <source>
        <dbReference type="EMBL" id="KAJ9589601.1"/>
    </source>
</evidence>
<comment type="caution">
    <text evidence="6">The sequence shown here is derived from an EMBL/GenBank/DDBJ whole genome shotgun (WGS) entry which is preliminary data.</text>
</comment>
<dbReference type="GO" id="GO:0005634">
    <property type="term" value="C:nucleus"/>
    <property type="evidence" value="ECO:0007669"/>
    <property type="project" value="UniProtKB-SubCell"/>
</dbReference>
<evidence type="ECO:0000256" key="3">
    <source>
        <dbReference type="ARBA" id="ARBA00023054"/>
    </source>
</evidence>
<dbReference type="Gene3D" id="1.10.10.60">
    <property type="entry name" value="Homeodomain-like"/>
    <property type="match status" value="1"/>
</dbReference>
<keyword evidence="7" id="KW-1185">Reference proteome</keyword>
<dbReference type="EMBL" id="JASPKZ010004927">
    <property type="protein sequence ID" value="KAJ9589601.1"/>
    <property type="molecule type" value="Genomic_DNA"/>
</dbReference>
<reference evidence="6" key="1">
    <citation type="journal article" date="2023" name="IScience">
        <title>Live-bearing cockroach genome reveals convergent evolutionary mechanisms linked to viviparity in insects and beyond.</title>
        <authorList>
            <person name="Fouks B."/>
            <person name="Harrison M.C."/>
            <person name="Mikhailova A.A."/>
            <person name="Marchal E."/>
            <person name="English S."/>
            <person name="Carruthers M."/>
            <person name="Jennings E.C."/>
            <person name="Chiamaka E.L."/>
            <person name="Frigard R.A."/>
            <person name="Pippel M."/>
            <person name="Attardo G.M."/>
            <person name="Benoit J.B."/>
            <person name="Bornberg-Bauer E."/>
            <person name="Tobe S.S."/>
        </authorList>
    </citation>
    <scope>NUCLEOTIDE SEQUENCE</scope>
    <source>
        <strain evidence="6">Stay&amp;Tobe</strain>
    </source>
</reference>
<evidence type="ECO:0000259" key="5">
    <source>
        <dbReference type="PROSITE" id="PS51293"/>
    </source>
</evidence>
<feature type="compositionally biased region" description="Low complexity" evidence="4">
    <location>
        <begin position="624"/>
        <end position="634"/>
    </location>
</feature>
<feature type="region of interest" description="Disordered" evidence="4">
    <location>
        <begin position="500"/>
        <end position="634"/>
    </location>
</feature>
<dbReference type="SUPFAM" id="SSF46689">
    <property type="entry name" value="Homeodomain-like"/>
    <property type="match status" value="1"/>
</dbReference>
<evidence type="ECO:0000256" key="2">
    <source>
        <dbReference type="ARBA" id="ARBA00010097"/>
    </source>
</evidence>
<feature type="non-terminal residue" evidence="6">
    <location>
        <position position="704"/>
    </location>
</feature>
<feature type="compositionally biased region" description="Low complexity" evidence="4">
    <location>
        <begin position="550"/>
        <end position="617"/>
    </location>
</feature>
<organism evidence="6 7">
    <name type="scientific">Diploptera punctata</name>
    <name type="common">Pacific beetle cockroach</name>
    <dbReference type="NCBI Taxonomy" id="6984"/>
    <lineage>
        <taxon>Eukaryota</taxon>
        <taxon>Metazoa</taxon>
        <taxon>Ecdysozoa</taxon>
        <taxon>Arthropoda</taxon>
        <taxon>Hexapoda</taxon>
        <taxon>Insecta</taxon>
        <taxon>Pterygota</taxon>
        <taxon>Neoptera</taxon>
        <taxon>Polyneoptera</taxon>
        <taxon>Dictyoptera</taxon>
        <taxon>Blattodea</taxon>
        <taxon>Blaberoidea</taxon>
        <taxon>Blaberidae</taxon>
        <taxon>Diplopterinae</taxon>
        <taxon>Diploptera</taxon>
    </lineage>
</organism>
<dbReference type="InterPro" id="IPR031557">
    <property type="entry name" value="N-CoR_GPS2_interact"/>
</dbReference>
<dbReference type="InterPro" id="IPR017884">
    <property type="entry name" value="SANT_dom"/>
</dbReference>
<dbReference type="AlphaFoldDB" id="A0AAD8EGS5"/>
<feature type="non-terminal residue" evidence="6">
    <location>
        <position position="1"/>
    </location>
</feature>
<protein>
    <recommendedName>
        <fullName evidence="5">SANT domain-containing protein</fullName>
    </recommendedName>
</protein>
<dbReference type="GO" id="GO:0032991">
    <property type="term" value="C:protein-containing complex"/>
    <property type="evidence" value="ECO:0007669"/>
    <property type="project" value="UniProtKB-ARBA"/>
</dbReference>
<evidence type="ECO:0000256" key="1">
    <source>
        <dbReference type="ARBA" id="ARBA00004123"/>
    </source>
</evidence>
<feature type="compositionally biased region" description="Polar residues" evidence="4">
    <location>
        <begin position="513"/>
        <end position="542"/>
    </location>
</feature>
<sequence length="704" mass="80458">CPTDDLSGAMASADTSLPIQHHNQAMVHHTNHNVSQLHQVLHHHYRQVLEDLGLRVIQLTHPVKLQCAMCNPSMGDQWPTEKVLTLSLENSINCQDIGSLCFHHPHQSTSLRYQERGYNRLSNIEMEWVLHWCLQVVLQFSLSLDLLLKRFVFLNQNLRFSNHLGLIPGSSLRTTHKWKPFSPTLPPESLQEDAAFRATKDDLLQQISKVDREIAKAESQISKLKKKQQELEEAANKPTTMKEEEEITQPKHQCPAQKIYAENRKKAQEAHSLLDKLGPKVELPLYNQPSDTALYHENKRRHLTFKRRLMEYFKRKHGDRESRDKYLTATYSKLMQEWLRKVEKVEASQKRKAKEAKNREFFEKVFPELRKQREDRERFNRVGARIKSEADLEEIMDGLQEQEMEDKKMRSYAVVPPILLDARQRRMTYSNNNGRIEDFTAEYKERQLLNVWTSTEHDVFKEKYLQHPKNFGVIKTYLDRKSVCDCVQHYYLSKKTENYKQLLRKSRQRTRASRNNPHGKPSNTSQNNLSDVLSGPTGVTTRLQREQQQKQEQPNNSASNGSGSVSANSTSTSVTMTTTSTSSSTSTTCSSTTTSSTVTSNSTTSITNSVSTVSTASELSQPATTITTSTSTTHLSTTASVNVVSSSSISNNNNNLTPPKDQHLLNDKDGVDKENKNYSTAVSATLCRHRQLSLKVLLESTFKK</sequence>
<feature type="region of interest" description="Disordered" evidence="4">
    <location>
        <begin position="233"/>
        <end position="253"/>
    </location>
</feature>
<name>A0AAD8EGS5_DIPPU</name>
<dbReference type="PROSITE" id="PS51293">
    <property type="entry name" value="SANT"/>
    <property type="match status" value="1"/>
</dbReference>
<dbReference type="Gene3D" id="1.20.5.430">
    <property type="match status" value="1"/>
</dbReference>
<keyword evidence="3" id="KW-0175">Coiled coil</keyword>
<comment type="similarity">
    <text evidence="2">Belongs to the N-CoR nuclear receptor corepressors family.</text>
</comment>
<reference evidence="6" key="2">
    <citation type="submission" date="2023-05" db="EMBL/GenBank/DDBJ databases">
        <authorList>
            <person name="Fouks B."/>
        </authorList>
    </citation>
    <scope>NUCLEOTIDE SEQUENCE</scope>
    <source>
        <strain evidence="6">Stay&amp;Tobe</strain>
        <tissue evidence="6">Testes</tissue>
    </source>
</reference>
<evidence type="ECO:0000256" key="4">
    <source>
        <dbReference type="SAM" id="MobiDB-lite"/>
    </source>
</evidence>